<gene>
    <name evidence="1" type="ORF">Aory04_000897200</name>
</gene>
<comment type="caution">
    <text evidence="1">The sequence shown here is derived from an EMBL/GenBank/DDBJ whole genome shotgun (WGS) entry which is preliminary data.</text>
</comment>
<organism evidence="1 2">
    <name type="scientific">Aspergillus oryzae</name>
    <name type="common">Yellow koji mold</name>
    <dbReference type="NCBI Taxonomy" id="5062"/>
    <lineage>
        <taxon>Eukaryota</taxon>
        <taxon>Fungi</taxon>
        <taxon>Dikarya</taxon>
        <taxon>Ascomycota</taxon>
        <taxon>Pezizomycotina</taxon>
        <taxon>Eurotiomycetes</taxon>
        <taxon>Eurotiomycetidae</taxon>
        <taxon>Eurotiales</taxon>
        <taxon>Aspergillaceae</taxon>
        <taxon>Aspergillus</taxon>
        <taxon>Aspergillus subgen. Circumdati</taxon>
    </lineage>
</organism>
<dbReference type="EMBL" id="BSYA01000118">
    <property type="protein sequence ID" value="GMG33444.1"/>
    <property type="molecule type" value="Genomic_DNA"/>
</dbReference>
<dbReference type="Proteomes" id="UP001165205">
    <property type="component" value="Unassembled WGS sequence"/>
</dbReference>
<evidence type="ECO:0000313" key="2">
    <source>
        <dbReference type="Proteomes" id="UP001165205"/>
    </source>
</evidence>
<accession>A0AAN4YUJ7</accession>
<dbReference type="AlphaFoldDB" id="A0AAN4YUJ7"/>
<reference evidence="1" key="1">
    <citation type="submission" date="2023-04" db="EMBL/GenBank/DDBJ databases">
        <title>Aspergillus oryzae NBRC 4228.</title>
        <authorList>
            <person name="Ichikawa N."/>
            <person name="Sato H."/>
            <person name="Tonouchi N."/>
        </authorList>
    </citation>
    <scope>NUCLEOTIDE SEQUENCE</scope>
    <source>
        <strain evidence="1">NBRC 4228</strain>
    </source>
</reference>
<protein>
    <submittedName>
        <fullName evidence="1">Unnamed protein product</fullName>
    </submittedName>
</protein>
<sequence length="151" mass="17124">MSHYHLHEYSPAVVMWVTLEHAVRRGKLSINNNTKLCLQYEPVMHDALIDSGGFLFISCINVEHWSEAEIFFFVHEWLHHNLIHRRSSLGKSLLTVHFCIHAGWKSLLAITYFASGHTGIYVSGSAPITSEQLTYPSREVQLASGEFLGSD</sequence>
<name>A0AAN4YUJ7_ASPOZ</name>
<evidence type="ECO:0000313" key="1">
    <source>
        <dbReference type="EMBL" id="GMG33444.1"/>
    </source>
</evidence>
<proteinExistence type="predicted"/>